<name>A0A1R3KRH1_9ROSI</name>
<reference evidence="2" key="1">
    <citation type="submission" date="2013-09" db="EMBL/GenBank/DDBJ databases">
        <title>Corchorus olitorius genome sequencing.</title>
        <authorList>
            <person name="Alam M."/>
            <person name="Haque M.S."/>
            <person name="Islam M.S."/>
            <person name="Emdad E.M."/>
            <person name="Islam M.M."/>
            <person name="Ahmed B."/>
            <person name="Halim A."/>
            <person name="Hossen Q.M.M."/>
            <person name="Hossain M.Z."/>
            <person name="Ahmed R."/>
            <person name="Khan M.M."/>
            <person name="Islam R."/>
            <person name="Rashid M.M."/>
            <person name="Khan S.A."/>
            <person name="Rahman M.S."/>
            <person name="Alam M."/>
            <person name="Yahiya A.S."/>
            <person name="Khan M.S."/>
            <person name="Azam M.S."/>
            <person name="Haque T."/>
            <person name="Lashkar M.Z.H."/>
            <person name="Akhand A.I."/>
            <person name="Morshed G."/>
            <person name="Roy S."/>
            <person name="Uddin K.S."/>
            <person name="Rabeya T."/>
            <person name="Hossain A.S."/>
            <person name="Chowdhury A."/>
            <person name="Snigdha A.R."/>
            <person name="Mortoza M.S."/>
            <person name="Matin S.A."/>
            <person name="Hoque S.M.E."/>
            <person name="Islam M.K."/>
            <person name="Roy D.K."/>
            <person name="Haider R."/>
            <person name="Moosa M.M."/>
            <person name="Elias S.M."/>
            <person name="Hasan A.M."/>
            <person name="Jahan S."/>
            <person name="Shafiuddin M."/>
            <person name="Mahmood N."/>
            <person name="Shommy N.S."/>
        </authorList>
    </citation>
    <scope>NUCLEOTIDE SEQUENCE [LARGE SCALE GENOMIC DNA]</scope>
    <source>
        <strain evidence="2">cv. O-4</strain>
    </source>
</reference>
<proteinExistence type="predicted"/>
<keyword evidence="2" id="KW-1185">Reference proteome</keyword>
<sequence length="81" mass="9231">MTKSIIQIVGHVAEMLKDHRLACCDWAPLAYEIFVVEAPKYDIAPKRMLSRSGMVLDCLFCDKMLLDLRLKIATIAAIWHV</sequence>
<evidence type="ECO:0000313" key="1">
    <source>
        <dbReference type="EMBL" id="OMP09628.1"/>
    </source>
</evidence>
<dbReference type="EMBL" id="AWUE01012287">
    <property type="protein sequence ID" value="OMP09628.1"/>
    <property type="molecule type" value="Genomic_DNA"/>
</dbReference>
<dbReference type="Proteomes" id="UP000187203">
    <property type="component" value="Unassembled WGS sequence"/>
</dbReference>
<gene>
    <name evidence="1" type="ORF">COLO4_05288</name>
</gene>
<dbReference type="AlphaFoldDB" id="A0A1R3KRH1"/>
<protein>
    <submittedName>
        <fullName evidence="1">Uncharacterized protein</fullName>
    </submittedName>
</protein>
<evidence type="ECO:0000313" key="2">
    <source>
        <dbReference type="Proteomes" id="UP000187203"/>
    </source>
</evidence>
<accession>A0A1R3KRH1</accession>
<organism evidence="1 2">
    <name type="scientific">Corchorus olitorius</name>
    <dbReference type="NCBI Taxonomy" id="93759"/>
    <lineage>
        <taxon>Eukaryota</taxon>
        <taxon>Viridiplantae</taxon>
        <taxon>Streptophyta</taxon>
        <taxon>Embryophyta</taxon>
        <taxon>Tracheophyta</taxon>
        <taxon>Spermatophyta</taxon>
        <taxon>Magnoliopsida</taxon>
        <taxon>eudicotyledons</taxon>
        <taxon>Gunneridae</taxon>
        <taxon>Pentapetalae</taxon>
        <taxon>rosids</taxon>
        <taxon>malvids</taxon>
        <taxon>Malvales</taxon>
        <taxon>Malvaceae</taxon>
        <taxon>Grewioideae</taxon>
        <taxon>Apeibeae</taxon>
        <taxon>Corchorus</taxon>
    </lineage>
</organism>
<comment type="caution">
    <text evidence="1">The sequence shown here is derived from an EMBL/GenBank/DDBJ whole genome shotgun (WGS) entry which is preliminary data.</text>
</comment>